<dbReference type="AlphaFoldDB" id="A0A803KQ18"/>
<gene>
    <name evidence="2" type="primary">LOC110687754</name>
</gene>
<feature type="compositionally biased region" description="Polar residues" evidence="1">
    <location>
        <begin position="300"/>
        <end position="310"/>
    </location>
</feature>
<protein>
    <submittedName>
        <fullName evidence="2">Uncharacterized protein</fullName>
    </submittedName>
</protein>
<reference evidence="2" key="1">
    <citation type="journal article" date="2017" name="Nature">
        <title>The genome of Chenopodium quinoa.</title>
        <authorList>
            <person name="Jarvis D.E."/>
            <person name="Ho Y.S."/>
            <person name="Lightfoot D.J."/>
            <person name="Schmoeckel S.M."/>
            <person name="Li B."/>
            <person name="Borm T.J.A."/>
            <person name="Ohyanagi H."/>
            <person name="Mineta K."/>
            <person name="Michell C.T."/>
            <person name="Saber N."/>
            <person name="Kharbatia N.M."/>
            <person name="Rupper R.R."/>
            <person name="Sharp A.R."/>
            <person name="Dally N."/>
            <person name="Boughton B.A."/>
            <person name="Woo Y.H."/>
            <person name="Gao G."/>
            <person name="Schijlen E.G.W.M."/>
            <person name="Guo X."/>
            <person name="Momin A.A."/>
            <person name="Negrao S."/>
            <person name="Al-Babili S."/>
            <person name="Gehring C."/>
            <person name="Roessner U."/>
            <person name="Jung C."/>
            <person name="Murphy K."/>
            <person name="Arold S.T."/>
            <person name="Gojobori T."/>
            <person name="van der Linden C.G."/>
            <person name="van Loo E.N."/>
            <person name="Jellen E.N."/>
            <person name="Maughan P.J."/>
            <person name="Tester M."/>
        </authorList>
    </citation>
    <scope>NUCLEOTIDE SEQUENCE [LARGE SCALE GENOMIC DNA]</scope>
    <source>
        <strain evidence="2">cv. PI 614886</strain>
    </source>
</reference>
<feature type="compositionally biased region" description="Basic and acidic residues" evidence="1">
    <location>
        <begin position="75"/>
        <end position="85"/>
    </location>
</feature>
<evidence type="ECO:0000256" key="1">
    <source>
        <dbReference type="SAM" id="MobiDB-lite"/>
    </source>
</evidence>
<evidence type="ECO:0000313" key="2">
    <source>
        <dbReference type="EnsemblPlants" id="AUR62001124-RA:cds"/>
    </source>
</evidence>
<feature type="region of interest" description="Disordered" evidence="1">
    <location>
        <begin position="1"/>
        <end position="32"/>
    </location>
</feature>
<reference evidence="2" key="2">
    <citation type="submission" date="2021-03" db="UniProtKB">
        <authorList>
            <consortium name="EnsemblPlants"/>
        </authorList>
    </citation>
    <scope>IDENTIFICATION</scope>
</reference>
<dbReference type="RefSeq" id="XP_021720075.1">
    <property type="nucleotide sequence ID" value="XM_021864383.1"/>
</dbReference>
<feature type="region of interest" description="Disordered" evidence="1">
    <location>
        <begin position="67"/>
        <end position="91"/>
    </location>
</feature>
<dbReference type="Proteomes" id="UP000596660">
    <property type="component" value="Unplaced"/>
</dbReference>
<dbReference type="EnsemblPlants" id="AUR62001124-RA">
    <property type="protein sequence ID" value="AUR62001124-RA:cds"/>
    <property type="gene ID" value="AUR62001124"/>
</dbReference>
<sequence>MAGTETTVLKGIHDSSSQSSLHLEADGTPQISSIDQVRLKSKVSNFGSWESGENCSVYFHIAGKKMINSDDPQDGDPRADPKEQQSKVLQFGASDNRVKTAGYTTYIENKQKVNNRFLTVSKNEPRMKGDVVQEDPSAQDRSAPDKPVTQQEARSKMLQFGVQEGEGKADYNQCFDNVWMDNKFGNMVSPKVSDAPQLNSDDCKPSKKDSHSMEHKFYWRYTIYSDNDNEYAYSSSDSWEDEETLPDEETFTKARSPLLDEGWISERVRPLDRADDLLSYEEGRRSTVEQSDGIRIASQDLPNSTEGSETSLRKESKSMQMNGDILLHEDPDPPAPADSEARSKVVVPQIGVWEFEREAGCIQWFGCVWKNIKSGLMITPKPPMNYSHNQDNQGRWPDNCSSTQISPMLPFRPCLQSDESGASEESRRLVNNARFPLLDDEELIAERGRPLPKDYGGGMRLTVKQSDDKVIGQTGIASRGFSTSTTGSTTPLQKKSNLMQSNVGATSEEVPNNDSLASRDHLLTDHPNLEKKGFQGEVMQVQAWGFPLQLVTRCFGQTDRRNAK</sequence>
<proteinExistence type="predicted"/>
<name>A0A803KQ18_CHEQI</name>
<evidence type="ECO:0000313" key="3">
    <source>
        <dbReference type="Proteomes" id="UP000596660"/>
    </source>
</evidence>
<organism evidence="2 3">
    <name type="scientific">Chenopodium quinoa</name>
    <name type="common">Quinoa</name>
    <dbReference type="NCBI Taxonomy" id="63459"/>
    <lineage>
        <taxon>Eukaryota</taxon>
        <taxon>Viridiplantae</taxon>
        <taxon>Streptophyta</taxon>
        <taxon>Embryophyta</taxon>
        <taxon>Tracheophyta</taxon>
        <taxon>Spermatophyta</taxon>
        <taxon>Magnoliopsida</taxon>
        <taxon>eudicotyledons</taxon>
        <taxon>Gunneridae</taxon>
        <taxon>Pentapetalae</taxon>
        <taxon>Caryophyllales</taxon>
        <taxon>Chenopodiaceae</taxon>
        <taxon>Chenopodioideae</taxon>
        <taxon>Atripliceae</taxon>
        <taxon>Chenopodium</taxon>
    </lineage>
</organism>
<accession>A0A803KQ18</accession>
<feature type="region of interest" description="Disordered" evidence="1">
    <location>
        <begin position="283"/>
        <end position="318"/>
    </location>
</feature>
<dbReference type="GeneID" id="110687754"/>
<dbReference type="Gramene" id="AUR62001124-RA">
    <property type="protein sequence ID" value="AUR62001124-RA:cds"/>
    <property type="gene ID" value="AUR62001124"/>
</dbReference>
<feature type="region of interest" description="Disordered" evidence="1">
    <location>
        <begin position="121"/>
        <end position="154"/>
    </location>
</feature>
<keyword evidence="3" id="KW-1185">Reference proteome</keyword>
<dbReference type="KEGG" id="cqi:110687754"/>